<keyword evidence="3" id="KW-1185">Reference proteome</keyword>
<feature type="transmembrane region" description="Helical" evidence="1">
    <location>
        <begin position="89"/>
        <end position="109"/>
    </location>
</feature>
<protein>
    <submittedName>
        <fullName evidence="2">Uncharacterized protein</fullName>
    </submittedName>
</protein>
<keyword evidence="1" id="KW-1133">Transmembrane helix</keyword>
<evidence type="ECO:0000256" key="1">
    <source>
        <dbReference type="SAM" id="Phobius"/>
    </source>
</evidence>
<proteinExistence type="predicted"/>
<organism evidence="2 3">
    <name type="scientific">Paraburkholderia translucens</name>
    <dbReference type="NCBI Taxonomy" id="2886945"/>
    <lineage>
        <taxon>Bacteria</taxon>
        <taxon>Pseudomonadati</taxon>
        <taxon>Pseudomonadota</taxon>
        <taxon>Betaproteobacteria</taxon>
        <taxon>Burkholderiales</taxon>
        <taxon>Burkholderiaceae</taxon>
        <taxon>Paraburkholderia</taxon>
    </lineage>
</organism>
<name>A0ABS8KCG9_9BURK</name>
<gene>
    <name evidence="2" type="ORF">LJ655_11240</name>
</gene>
<dbReference type="RefSeq" id="WP_230561318.1">
    <property type="nucleotide sequence ID" value="NZ_JAJITC010000005.1"/>
</dbReference>
<keyword evidence="1" id="KW-0812">Transmembrane</keyword>
<evidence type="ECO:0000313" key="2">
    <source>
        <dbReference type="EMBL" id="MCC8402461.1"/>
    </source>
</evidence>
<dbReference type="EMBL" id="JAJITC010000005">
    <property type="protein sequence ID" value="MCC8402461.1"/>
    <property type="molecule type" value="Genomic_DNA"/>
</dbReference>
<accession>A0ABS8KCG9</accession>
<evidence type="ECO:0000313" key="3">
    <source>
        <dbReference type="Proteomes" id="UP001430614"/>
    </source>
</evidence>
<reference evidence="2 3" key="1">
    <citation type="submission" date="2021-11" db="EMBL/GenBank/DDBJ databases">
        <authorList>
            <person name="Oh E.-T."/>
            <person name="Kim S.-B."/>
        </authorList>
    </citation>
    <scope>NUCLEOTIDE SEQUENCE [LARGE SCALE GENOMIC DNA]</scope>
    <source>
        <strain evidence="2 3">MMS20-SJTN17</strain>
    </source>
</reference>
<feature type="transmembrane region" description="Helical" evidence="1">
    <location>
        <begin position="66"/>
        <end position="83"/>
    </location>
</feature>
<dbReference type="Proteomes" id="UP001430614">
    <property type="component" value="Unassembled WGS sequence"/>
</dbReference>
<sequence length="129" mass="13967">MTVQTARCNRFDRVMLLLLALFCMSETPLEMLVSESPAEIVAVLVAKAAWTTLVAATLLRRRLAARLLAFACAVSAVAVSLTLPDLARTFPFAFSVLSVEVLLKLLVFVRTSFVPSGQTAAVQQQALLN</sequence>
<keyword evidence="1" id="KW-0472">Membrane</keyword>
<comment type="caution">
    <text evidence="2">The sequence shown here is derived from an EMBL/GenBank/DDBJ whole genome shotgun (WGS) entry which is preliminary data.</text>
</comment>